<feature type="transmembrane region" description="Helical" evidence="1">
    <location>
        <begin position="21"/>
        <end position="42"/>
    </location>
</feature>
<reference evidence="2 3" key="1">
    <citation type="submission" date="2023-09" db="EMBL/GenBank/DDBJ databases">
        <authorList>
            <person name="Rey-Velasco X."/>
        </authorList>
    </citation>
    <scope>NUCLEOTIDE SEQUENCE [LARGE SCALE GENOMIC DNA]</scope>
    <source>
        <strain evidence="2 3">W332</strain>
    </source>
</reference>
<evidence type="ECO:0000313" key="2">
    <source>
        <dbReference type="EMBL" id="MDT0558795.1"/>
    </source>
</evidence>
<keyword evidence="3" id="KW-1185">Reference proteome</keyword>
<dbReference type="Pfam" id="PF19578">
    <property type="entry name" value="DUF6090"/>
    <property type="match status" value="1"/>
</dbReference>
<organism evidence="2 3">
    <name type="scientific">Microcosmobacter mediterraneus</name>
    <dbReference type="NCBI Taxonomy" id="3075607"/>
    <lineage>
        <taxon>Bacteria</taxon>
        <taxon>Pseudomonadati</taxon>
        <taxon>Bacteroidota</taxon>
        <taxon>Flavobacteriia</taxon>
        <taxon>Flavobacteriales</taxon>
        <taxon>Flavobacteriaceae</taxon>
        <taxon>Microcosmobacter</taxon>
    </lineage>
</organism>
<name>A0ABU2YLU4_9FLAO</name>
<proteinExistence type="predicted"/>
<dbReference type="RefSeq" id="WP_311427560.1">
    <property type="nucleotide sequence ID" value="NZ_JAVRIA010000004.1"/>
</dbReference>
<sequence length="266" mass="31060">MIKFFRRIRYNLMSENKTGKYFKYAIGEIVLVVIGILIALQINTWNQNRQNRSQEQQILVQLLNEYTNNLFQLNQKISIRNATVSSSFKLLNYKNDEKLNVVADSFNLHIGRILLRPTFDPELGVTTELTSSGKLYLITNNSLRNNITSFPSFLGELREEEMVIYNQVEEQLTPFIMEHYQIGRVIGEMFNDEYIKKRTTFVIAEGHNSVIDLFTQVDFKPLLNHPDFEDYLALMISNTIYTNEQSEGVKKKIEDIISLINKELEK</sequence>
<evidence type="ECO:0000313" key="3">
    <source>
        <dbReference type="Proteomes" id="UP001259492"/>
    </source>
</evidence>
<evidence type="ECO:0000256" key="1">
    <source>
        <dbReference type="SAM" id="Phobius"/>
    </source>
</evidence>
<dbReference type="Proteomes" id="UP001259492">
    <property type="component" value="Unassembled WGS sequence"/>
</dbReference>
<keyword evidence="1" id="KW-0812">Transmembrane</keyword>
<accession>A0ABU2YLU4</accession>
<dbReference type="EMBL" id="JAVRIA010000004">
    <property type="protein sequence ID" value="MDT0558795.1"/>
    <property type="molecule type" value="Genomic_DNA"/>
</dbReference>
<dbReference type="InterPro" id="IPR045749">
    <property type="entry name" value="DUF6090"/>
</dbReference>
<protein>
    <submittedName>
        <fullName evidence="2">DUF6090 family protein</fullName>
    </submittedName>
</protein>
<comment type="caution">
    <text evidence="2">The sequence shown here is derived from an EMBL/GenBank/DDBJ whole genome shotgun (WGS) entry which is preliminary data.</text>
</comment>
<keyword evidence="1" id="KW-1133">Transmembrane helix</keyword>
<keyword evidence="1" id="KW-0472">Membrane</keyword>
<gene>
    <name evidence="2" type="ORF">RM697_09055</name>
</gene>